<reference evidence="2" key="2">
    <citation type="submission" date="2013-04" db="UniProtKB">
        <authorList>
            <consortium name="EnsemblPlants"/>
        </authorList>
    </citation>
    <scope>IDENTIFICATION</scope>
</reference>
<dbReference type="Gramene" id="OB01G16490.1">
    <property type="protein sequence ID" value="OB01G16490.1"/>
    <property type="gene ID" value="OB01G16490"/>
</dbReference>
<proteinExistence type="predicted"/>
<protein>
    <recommendedName>
        <fullName evidence="4">Secreted protein</fullName>
    </recommendedName>
</protein>
<name>J3KXE3_ORYBR</name>
<reference evidence="2" key="1">
    <citation type="journal article" date="2013" name="Nat. Commun.">
        <title>Whole-genome sequencing of Oryza brachyantha reveals mechanisms underlying Oryza genome evolution.</title>
        <authorList>
            <person name="Chen J."/>
            <person name="Huang Q."/>
            <person name="Gao D."/>
            <person name="Wang J."/>
            <person name="Lang Y."/>
            <person name="Liu T."/>
            <person name="Li B."/>
            <person name="Bai Z."/>
            <person name="Luis Goicoechea J."/>
            <person name="Liang C."/>
            <person name="Chen C."/>
            <person name="Zhang W."/>
            <person name="Sun S."/>
            <person name="Liao Y."/>
            <person name="Zhang X."/>
            <person name="Yang L."/>
            <person name="Song C."/>
            <person name="Wang M."/>
            <person name="Shi J."/>
            <person name="Liu G."/>
            <person name="Liu J."/>
            <person name="Zhou H."/>
            <person name="Zhou W."/>
            <person name="Yu Q."/>
            <person name="An N."/>
            <person name="Chen Y."/>
            <person name="Cai Q."/>
            <person name="Wang B."/>
            <person name="Liu B."/>
            <person name="Min J."/>
            <person name="Huang Y."/>
            <person name="Wu H."/>
            <person name="Li Z."/>
            <person name="Zhang Y."/>
            <person name="Yin Y."/>
            <person name="Song W."/>
            <person name="Jiang J."/>
            <person name="Jackson S.A."/>
            <person name="Wing R.A."/>
            <person name="Wang J."/>
            <person name="Chen M."/>
        </authorList>
    </citation>
    <scope>NUCLEOTIDE SEQUENCE [LARGE SCALE GENOMIC DNA]</scope>
    <source>
        <strain evidence="2">cv. IRGC 101232</strain>
    </source>
</reference>
<dbReference type="Proteomes" id="UP000006038">
    <property type="component" value="Chromosome 1"/>
</dbReference>
<accession>J3KXE3</accession>
<keyword evidence="1" id="KW-0732">Signal</keyword>
<sequence length="74" mass="8134">SCPAAAAAAALSLSLCSLQHWRVWFRIRIATGGGENSGSNRKVEFFGGNCGFFLPSPHGVRNHHTSAHIGRWWW</sequence>
<evidence type="ECO:0000256" key="1">
    <source>
        <dbReference type="SAM" id="SignalP"/>
    </source>
</evidence>
<evidence type="ECO:0008006" key="4">
    <source>
        <dbReference type="Google" id="ProtNLM"/>
    </source>
</evidence>
<organism evidence="2">
    <name type="scientific">Oryza brachyantha</name>
    <name type="common">malo sina</name>
    <dbReference type="NCBI Taxonomy" id="4533"/>
    <lineage>
        <taxon>Eukaryota</taxon>
        <taxon>Viridiplantae</taxon>
        <taxon>Streptophyta</taxon>
        <taxon>Embryophyta</taxon>
        <taxon>Tracheophyta</taxon>
        <taxon>Spermatophyta</taxon>
        <taxon>Magnoliopsida</taxon>
        <taxon>Liliopsida</taxon>
        <taxon>Poales</taxon>
        <taxon>Poaceae</taxon>
        <taxon>BOP clade</taxon>
        <taxon>Oryzoideae</taxon>
        <taxon>Oryzeae</taxon>
        <taxon>Oryzinae</taxon>
        <taxon>Oryza</taxon>
    </lineage>
</organism>
<dbReference type="AlphaFoldDB" id="J3KXE3"/>
<keyword evidence="3" id="KW-1185">Reference proteome</keyword>
<dbReference type="EnsemblPlants" id="OB01G16490.1">
    <property type="protein sequence ID" value="OB01G16490.1"/>
    <property type="gene ID" value="OB01G16490"/>
</dbReference>
<evidence type="ECO:0000313" key="3">
    <source>
        <dbReference type="Proteomes" id="UP000006038"/>
    </source>
</evidence>
<feature type="signal peptide" evidence="1">
    <location>
        <begin position="1"/>
        <end position="18"/>
    </location>
</feature>
<feature type="chain" id="PRO_5003772108" description="Secreted protein" evidence="1">
    <location>
        <begin position="19"/>
        <end position="74"/>
    </location>
</feature>
<dbReference type="HOGENOM" id="CLU_2695124_0_0_1"/>
<evidence type="ECO:0000313" key="2">
    <source>
        <dbReference type="EnsemblPlants" id="OB01G16490.1"/>
    </source>
</evidence>